<protein>
    <submittedName>
        <fullName evidence="4">SNARE-binding exocyst subunit S6</fullName>
    </submittedName>
</protein>
<dbReference type="Gene3D" id="1.10.357.50">
    <property type="match status" value="1"/>
</dbReference>
<keyword evidence="5" id="KW-1185">Reference proteome</keyword>
<evidence type="ECO:0000256" key="1">
    <source>
        <dbReference type="ARBA" id="ARBA00009447"/>
    </source>
</evidence>
<comment type="similarity">
    <text evidence="1">Belongs to the SEC6 family.</text>
</comment>
<gene>
    <name evidence="4" type="primary">SEC6</name>
    <name evidence="4" type="ORF">OHC33_005480</name>
</gene>
<dbReference type="Proteomes" id="UP001316803">
    <property type="component" value="Unassembled WGS sequence"/>
</dbReference>
<dbReference type="AlphaFoldDB" id="A0AAN8ETS4"/>
<evidence type="ECO:0000256" key="2">
    <source>
        <dbReference type="ARBA" id="ARBA00022448"/>
    </source>
</evidence>
<proteinExistence type="inferred from homology"/>
<dbReference type="PANTHER" id="PTHR21292:SF1">
    <property type="entry name" value="EXOCYST COMPLEX COMPONENT 3"/>
    <property type="match status" value="1"/>
</dbReference>
<dbReference type="Gene3D" id="1.10.357.70">
    <property type="entry name" value="Exocyst complex component Sec6, C-terminal domain"/>
    <property type="match status" value="1"/>
</dbReference>
<dbReference type="PANTHER" id="PTHR21292">
    <property type="entry name" value="EXOCYST COMPLEX COMPONENT SEC6-RELATED"/>
    <property type="match status" value="1"/>
</dbReference>
<dbReference type="GO" id="GO:0006887">
    <property type="term" value="P:exocytosis"/>
    <property type="evidence" value="ECO:0007669"/>
    <property type="project" value="UniProtKB-KW"/>
</dbReference>
<dbReference type="InterPro" id="IPR010326">
    <property type="entry name" value="EXOC3/Sec6"/>
</dbReference>
<dbReference type="GO" id="GO:0051601">
    <property type="term" value="P:exocyst localization"/>
    <property type="evidence" value="ECO:0007669"/>
    <property type="project" value="TreeGrafter"/>
</dbReference>
<reference evidence="4 5" key="1">
    <citation type="submission" date="2022-12" db="EMBL/GenBank/DDBJ databases">
        <title>Genomic features and morphological characterization of a novel Knufia sp. strain isolated from spacecraft assembly facility.</title>
        <authorList>
            <person name="Teixeira M."/>
            <person name="Chander A.M."/>
            <person name="Stajich J.E."/>
            <person name="Venkateswaran K."/>
        </authorList>
    </citation>
    <scope>NUCLEOTIDE SEQUENCE [LARGE SCALE GENOMIC DNA]</scope>
    <source>
        <strain evidence="4 5">FJI-L2-BK-P2</strain>
    </source>
</reference>
<comment type="caution">
    <text evidence="4">The sequence shown here is derived from an EMBL/GenBank/DDBJ whole genome shotgun (WGS) entry which is preliminary data.</text>
</comment>
<evidence type="ECO:0000256" key="3">
    <source>
        <dbReference type="ARBA" id="ARBA00022483"/>
    </source>
</evidence>
<keyword evidence="2" id="KW-0813">Transport</keyword>
<dbReference type="GO" id="GO:0000149">
    <property type="term" value="F:SNARE binding"/>
    <property type="evidence" value="ECO:0007669"/>
    <property type="project" value="TreeGrafter"/>
</dbReference>
<dbReference type="EMBL" id="JAKLMC020000011">
    <property type="protein sequence ID" value="KAK5953536.1"/>
    <property type="molecule type" value="Genomic_DNA"/>
</dbReference>
<evidence type="ECO:0000313" key="4">
    <source>
        <dbReference type="EMBL" id="KAK5953536.1"/>
    </source>
</evidence>
<organism evidence="4 5">
    <name type="scientific">Knufia fluminis</name>
    <dbReference type="NCBI Taxonomy" id="191047"/>
    <lineage>
        <taxon>Eukaryota</taxon>
        <taxon>Fungi</taxon>
        <taxon>Dikarya</taxon>
        <taxon>Ascomycota</taxon>
        <taxon>Pezizomycotina</taxon>
        <taxon>Eurotiomycetes</taxon>
        <taxon>Chaetothyriomycetidae</taxon>
        <taxon>Chaetothyriales</taxon>
        <taxon>Trichomeriaceae</taxon>
        <taxon>Knufia</taxon>
    </lineage>
</organism>
<dbReference type="GO" id="GO:0000145">
    <property type="term" value="C:exocyst"/>
    <property type="evidence" value="ECO:0007669"/>
    <property type="project" value="InterPro"/>
</dbReference>
<name>A0AAN8ETS4_9EURO</name>
<dbReference type="Pfam" id="PF06046">
    <property type="entry name" value="Sec6"/>
    <property type="match status" value="1"/>
</dbReference>
<dbReference type="FunFam" id="1.10.357.70:FF:000005">
    <property type="entry name" value="Exocyst complex component Sec6"/>
    <property type="match status" value="1"/>
</dbReference>
<sequence>MAVAGDSGVAIPRIPDVLRTPDDLEKLANLKADVARKKADVDARLREGLSQHLETTQNGMSTLAEGQKLVGQIKDEMKSIHDLCEQAQAIRKDFPQIDYLARVHRNFEATRAMQAGLQNFERDCNEVLDLLAADEQDEQNQPNLLEAHMKLTRLRDFRDEALDQISKAKDDSLRNTLEDWFAPLDAAIETFDGHVGVVCMDILNLVQAGNDGLVVRLAIVLHAEEKNDDRVRALLDAQKDHQDLVSKFTSFTIGPKSIRGYKEKFLKAVELVVQQKFQEIQEDFVEDPEKLVKLTKWYFNDLNAVKLGMQKLFPKKWKIFNTYTTIYHKTMREFLLSYADSQDISPPQMLGIVHYIDPYHEKMSKLGISKDDLTPHVLDNREGDMVREYRNLITTALTQWIERMQVTDRKNFISKSTDAIEQDAQGHFRTKTMGDMWRMLHEQTELAGSSQREDVVEGVMSSMCSVLKSRQQQWDRLIADEVDKYRNPTPELMEHLQPLQEYLLALANDQIACVDDSPDMVNDITAQAGYLTRFRDHFFNLATPPSPRYQSTNATTEVEALRDGYVDLATHAMAAFVKLIFMVDFRAVTGDLFLPSKWYQERAMEQIISTFDDYISDYHAVIHPSLQDILITEIADNLLVVYLTSITRNRGVKFRRQDPFAARFRDDILPAFEFFQKQNLDIFNEHIKPSWKAVQYTVQLLESDKAAVPGVYESFKREFWDLQLSWVEAVIKTRDEWDRNMINAVKRAAAGTYGDRGLETIMGKVTVK</sequence>
<evidence type="ECO:0000313" key="5">
    <source>
        <dbReference type="Proteomes" id="UP001316803"/>
    </source>
</evidence>
<keyword evidence="3" id="KW-0268">Exocytosis</keyword>
<dbReference type="InterPro" id="IPR042532">
    <property type="entry name" value="EXOC3/Sec6_C"/>
</dbReference>
<accession>A0AAN8ETS4</accession>